<evidence type="ECO:0000313" key="1">
    <source>
        <dbReference type="EMBL" id="MED6149455.1"/>
    </source>
</evidence>
<reference evidence="1 2" key="1">
    <citation type="journal article" date="2023" name="Plants (Basel)">
        <title>Bridging the Gap: Combining Genomics and Transcriptomics Approaches to Understand Stylosanthes scabra, an Orphan Legume from the Brazilian Caatinga.</title>
        <authorList>
            <person name="Ferreira-Neto J.R.C."/>
            <person name="da Silva M.D."/>
            <person name="Binneck E."/>
            <person name="de Melo N.F."/>
            <person name="da Silva R.H."/>
            <person name="de Melo A.L.T.M."/>
            <person name="Pandolfi V."/>
            <person name="Bustamante F.O."/>
            <person name="Brasileiro-Vidal A.C."/>
            <person name="Benko-Iseppon A.M."/>
        </authorList>
    </citation>
    <scope>NUCLEOTIDE SEQUENCE [LARGE SCALE GENOMIC DNA]</scope>
    <source>
        <tissue evidence="1">Leaves</tissue>
    </source>
</reference>
<evidence type="ECO:0000313" key="2">
    <source>
        <dbReference type="Proteomes" id="UP001341840"/>
    </source>
</evidence>
<accession>A0ABU6TLV9</accession>
<sequence>MKAKETKMMVNIFGSSNFGGPTNLEEWSAPPILEKLCITFAILSTTLAAISEPPSAVPPPPAIGVSDLSQFLGKTTASSGGGLATTGKSEGNLRHSFEVLRRHYLCSDFLFLCDLVLHDSTV</sequence>
<gene>
    <name evidence="1" type="ORF">PIB30_062630</name>
</gene>
<dbReference type="Proteomes" id="UP001341840">
    <property type="component" value="Unassembled WGS sequence"/>
</dbReference>
<dbReference type="EMBL" id="JASCZI010091205">
    <property type="protein sequence ID" value="MED6149455.1"/>
    <property type="molecule type" value="Genomic_DNA"/>
</dbReference>
<name>A0ABU6TLV9_9FABA</name>
<proteinExistence type="predicted"/>
<comment type="caution">
    <text evidence="1">The sequence shown here is derived from an EMBL/GenBank/DDBJ whole genome shotgun (WGS) entry which is preliminary data.</text>
</comment>
<protein>
    <submittedName>
        <fullName evidence="1">Uncharacterized protein</fullName>
    </submittedName>
</protein>
<keyword evidence="2" id="KW-1185">Reference proteome</keyword>
<organism evidence="1 2">
    <name type="scientific">Stylosanthes scabra</name>
    <dbReference type="NCBI Taxonomy" id="79078"/>
    <lineage>
        <taxon>Eukaryota</taxon>
        <taxon>Viridiplantae</taxon>
        <taxon>Streptophyta</taxon>
        <taxon>Embryophyta</taxon>
        <taxon>Tracheophyta</taxon>
        <taxon>Spermatophyta</taxon>
        <taxon>Magnoliopsida</taxon>
        <taxon>eudicotyledons</taxon>
        <taxon>Gunneridae</taxon>
        <taxon>Pentapetalae</taxon>
        <taxon>rosids</taxon>
        <taxon>fabids</taxon>
        <taxon>Fabales</taxon>
        <taxon>Fabaceae</taxon>
        <taxon>Papilionoideae</taxon>
        <taxon>50 kb inversion clade</taxon>
        <taxon>dalbergioids sensu lato</taxon>
        <taxon>Dalbergieae</taxon>
        <taxon>Pterocarpus clade</taxon>
        <taxon>Stylosanthes</taxon>
    </lineage>
</organism>